<dbReference type="SUPFAM" id="SSF100950">
    <property type="entry name" value="NagB/RpiA/CoA transferase-like"/>
    <property type="match status" value="1"/>
</dbReference>
<dbReference type="SMART" id="SM00420">
    <property type="entry name" value="HTH_DEOR"/>
    <property type="match status" value="1"/>
</dbReference>
<dbReference type="InterPro" id="IPR001034">
    <property type="entry name" value="DeoR_HTH"/>
</dbReference>
<dbReference type="PROSITE" id="PS51000">
    <property type="entry name" value="HTH_DEOR_2"/>
    <property type="match status" value="1"/>
</dbReference>
<dbReference type="PANTHER" id="PTHR30363">
    <property type="entry name" value="HTH-TYPE TRANSCRIPTIONAL REGULATOR SRLR-RELATED"/>
    <property type="match status" value="1"/>
</dbReference>
<dbReference type="InterPro" id="IPR037171">
    <property type="entry name" value="NagB/RpiA_transferase-like"/>
</dbReference>
<dbReference type="SUPFAM" id="SSF46785">
    <property type="entry name" value="Winged helix' DNA-binding domain"/>
    <property type="match status" value="1"/>
</dbReference>
<accession>A0A8T7M516</accession>
<organism evidence="8 10">
    <name type="scientific">Candidatus Chlorohelix allophototropha</name>
    <dbReference type="NCBI Taxonomy" id="3003348"/>
    <lineage>
        <taxon>Bacteria</taxon>
        <taxon>Bacillati</taxon>
        <taxon>Chloroflexota</taxon>
        <taxon>Chloroflexia</taxon>
        <taxon>Candidatus Chloroheliales</taxon>
        <taxon>Candidatus Chloroheliaceae</taxon>
        <taxon>Candidatus Chlorohelix</taxon>
    </lineage>
</organism>
<evidence type="ECO:0000313" key="8">
    <source>
        <dbReference type="EMBL" id="NWJ47197.1"/>
    </source>
</evidence>
<protein>
    <recommendedName>
        <fullName evidence="1">Lactose phosphotransferase system repressor</fullName>
    </recommendedName>
</protein>
<dbReference type="PROSITE" id="PS00894">
    <property type="entry name" value="HTH_DEOR_1"/>
    <property type="match status" value="1"/>
</dbReference>
<keyword evidence="4 9" id="KW-0238">DNA-binding</keyword>
<dbReference type="AlphaFoldDB" id="A0A8T7M516"/>
<dbReference type="Proteomes" id="UP000521676">
    <property type="component" value="Unassembled WGS sequence"/>
</dbReference>
<dbReference type="InterPro" id="IPR036388">
    <property type="entry name" value="WH-like_DNA-bd_sf"/>
</dbReference>
<evidence type="ECO:0000313" key="11">
    <source>
        <dbReference type="Proteomes" id="UP001431572"/>
    </source>
</evidence>
<dbReference type="PANTHER" id="PTHR30363:SF4">
    <property type="entry name" value="GLYCEROL-3-PHOSPHATE REGULON REPRESSOR"/>
    <property type="match status" value="1"/>
</dbReference>
<dbReference type="Gene3D" id="1.10.10.10">
    <property type="entry name" value="Winged helix-like DNA-binding domain superfamily/Winged helix DNA-binding domain"/>
    <property type="match status" value="1"/>
</dbReference>
<feature type="domain" description="HTH deoR-type" evidence="7">
    <location>
        <begin position="3"/>
        <end position="58"/>
    </location>
</feature>
<keyword evidence="2" id="KW-0678">Repressor</keyword>
<name>A0A8T7M516_9CHLR</name>
<dbReference type="Pfam" id="PF00455">
    <property type="entry name" value="DeoRC"/>
    <property type="match status" value="1"/>
</dbReference>
<evidence type="ECO:0000259" key="7">
    <source>
        <dbReference type="PROSITE" id="PS51000"/>
    </source>
</evidence>
<evidence type="ECO:0000256" key="2">
    <source>
        <dbReference type="ARBA" id="ARBA00022491"/>
    </source>
</evidence>
<dbReference type="GO" id="GO:0003677">
    <property type="term" value="F:DNA binding"/>
    <property type="evidence" value="ECO:0007669"/>
    <property type="project" value="UniProtKB-KW"/>
</dbReference>
<sequence>MLNAERRQVILEILKRDGRVLASELSLSLNVSEDTIRRDLREMGEAGLIQRVHGGALPLSPEISPFSTRQENISQAKIRIGKAAAALIKDGQIALLDGGTTALEVARHLPSNLKATIVTNSPPVAIALAQHPAIELIMLGGQLYKESLVTVGPATLEALNMIRADLYLLGICSLHRHIGISTPELQEAYIKRAMIACSSEVVALASAEKLGTASSYVVGPITELTHIVTEKNLNEEILAPYRSLGITIIEA</sequence>
<dbReference type="InterPro" id="IPR014036">
    <property type="entry name" value="DeoR-like_C"/>
</dbReference>
<dbReference type="SMART" id="SM01134">
    <property type="entry name" value="DeoRC"/>
    <property type="match status" value="1"/>
</dbReference>
<keyword evidence="11" id="KW-1185">Reference proteome</keyword>
<proteinExistence type="predicted"/>
<evidence type="ECO:0000256" key="5">
    <source>
        <dbReference type="ARBA" id="ARBA00023163"/>
    </source>
</evidence>
<dbReference type="InterPro" id="IPR018356">
    <property type="entry name" value="Tscrpt_reg_HTH_DeoR_CS"/>
</dbReference>
<keyword evidence="5" id="KW-0804">Transcription</keyword>
<dbReference type="EMBL" id="CP128400">
    <property type="protein sequence ID" value="WJW69108.1"/>
    <property type="molecule type" value="Genomic_DNA"/>
</dbReference>
<evidence type="ECO:0000313" key="9">
    <source>
        <dbReference type="EMBL" id="WJW69108.1"/>
    </source>
</evidence>
<reference evidence="9" key="2">
    <citation type="journal article" date="2024" name="Nature">
        <title>Anoxygenic phototroph of the Chloroflexota uses a type I reaction centre.</title>
        <authorList>
            <person name="Tsuji J.M."/>
            <person name="Shaw N.A."/>
            <person name="Nagashima S."/>
            <person name="Venkiteswaran J.J."/>
            <person name="Schiff S.L."/>
            <person name="Watanabe T."/>
            <person name="Fukui M."/>
            <person name="Hanada S."/>
            <person name="Tank M."/>
            <person name="Neufeld J.D."/>
        </authorList>
    </citation>
    <scope>NUCLEOTIDE SEQUENCE</scope>
    <source>
        <strain evidence="9">L227-S17</strain>
    </source>
</reference>
<dbReference type="InterPro" id="IPR036390">
    <property type="entry name" value="WH_DNA-bd_sf"/>
</dbReference>
<dbReference type="GO" id="GO:0003700">
    <property type="term" value="F:DNA-binding transcription factor activity"/>
    <property type="evidence" value="ECO:0007669"/>
    <property type="project" value="InterPro"/>
</dbReference>
<evidence type="ECO:0000256" key="6">
    <source>
        <dbReference type="ARBA" id="ARBA00024937"/>
    </source>
</evidence>
<evidence type="ECO:0000256" key="4">
    <source>
        <dbReference type="ARBA" id="ARBA00023125"/>
    </source>
</evidence>
<reference evidence="8 10" key="1">
    <citation type="submission" date="2020-06" db="EMBL/GenBank/DDBJ databases">
        <title>Anoxygenic phototrophic Chloroflexota member uses a Type I reaction center.</title>
        <authorList>
            <person name="Tsuji J.M."/>
            <person name="Shaw N.A."/>
            <person name="Nagashima S."/>
            <person name="Venkiteswaran J."/>
            <person name="Schiff S.L."/>
            <person name="Hanada S."/>
            <person name="Tank M."/>
            <person name="Neufeld J.D."/>
        </authorList>
    </citation>
    <scope>NUCLEOTIDE SEQUENCE [LARGE SCALE GENOMIC DNA]</scope>
    <source>
        <strain evidence="8">L227-S17</strain>
    </source>
</reference>
<dbReference type="EMBL" id="JACATZ010000003">
    <property type="protein sequence ID" value="NWJ47197.1"/>
    <property type="molecule type" value="Genomic_DNA"/>
</dbReference>
<evidence type="ECO:0000256" key="1">
    <source>
        <dbReference type="ARBA" id="ARBA00021390"/>
    </source>
</evidence>
<dbReference type="Gene3D" id="3.40.50.1360">
    <property type="match status" value="1"/>
</dbReference>
<evidence type="ECO:0000256" key="3">
    <source>
        <dbReference type="ARBA" id="ARBA00023015"/>
    </source>
</evidence>
<dbReference type="RefSeq" id="WP_341470999.1">
    <property type="nucleotide sequence ID" value="NZ_CP128400.1"/>
</dbReference>
<dbReference type="PRINTS" id="PR00037">
    <property type="entry name" value="HTHLACR"/>
</dbReference>
<keyword evidence="3" id="KW-0805">Transcription regulation</keyword>
<dbReference type="Pfam" id="PF08220">
    <property type="entry name" value="HTH_DeoR"/>
    <property type="match status" value="1"/>
</dbReference>
<dbReference type="InterPro" id="IPR050313">
    <property type="entry name" value="Carb_Metab_HTH_regulators"/>
</dbReference>
<evidence type="ECO:0000313" key="10">
    <source>
        <dbReference type="Proteomes" id="UP000521676"/>
    </source>
</evidence>
<comment type="function">
    <text evidence="6">Repressor of the lactose catabolism operon. Galactose-6-phosphate is the inducer.</text>
</comment>
<gene>
    <name evidence="8" type="ORF">HXX08_15150</name>
    <name evidence="9" type="ORF">OZ401_002701</name>
</gene>
<dbReference type="Proteomes" id="UP001431572">
    <property type="component" value="Chromosome 2"/>
</dbReference>